<sequence>MIDARHCKAGCAAMDAKRIALVAQLDAFSVEAAEAKRREVAEDRHIEQVDRSIAVRDSARDDPVTARLARQMGVTAVKVDLLLALVFAAVLEGLACLCWYVALSARTALATSTTAAVEEFAPTVTESQAAVAEGHECAHEPVVQHDTNATPDSTVARLRRDIAAGLLRPTVKEIRRHLRCGQATATTLRQQFEALKKSPDTLLSS</sequence>
<protein>
    <submittedName>
        <fullName evidence="2">Uncharacterized protein</fullName>
    </submittedName>
</protein>
<dbReference type="Proteomes" id="UP000655523">
    <property type="component" value="Unassembled WGS sequence"/>
</dbReference>
<name>A0A972SI91_9BURK</name>
<accession>A0A972SI91</accession>
<evidence type="ECO:0000256" key="1">
    <source>
        <dbReference type="SAM" id="Phobius"/>
    </source>
</evidence>
<feature type="transmembrane region" description="Helical" evidence="1">
    <location>
        <begin position="81"/>
        <end position="102"/>
    </location>
</feature>
<dbReference type="AlphaFoldDB" id="A0A972SI91"/>
<dbReference type="RefSeq" id="WP_216674933.1">
    <property type="nucleotide sequence ID" value="NZ_WOEZ01000100.1"/>
</dbReference>
<evidence type="ECO:0000313" key="3">
    <source>
        <dbReference type="Proteomes" id="UP000655523"/>
    </source>
</evidence>
<keyword evidence="1" id="KW-1133">Transmembrane helix</keyword>
<keyword evidence="1" id="KW-0472">Membrane</keyword>
<evidence type="ECO:0000313" key="2">
    <source>
        <dbReference type="EMBL" id="NPT56728.1"/>
    </source>
</evidence>
<keyword evidence="3" id="KW-1185">Reference proteome</keyword>
<proteinExistence type="predicted"/>
<comment type="caution">
    <text evidence="2">The sequence shown here is derived from an EMBL/GenBank/DDBJ whole genome shotgun (WGS) entry which is preliminary data.</text>
</comment>
<organism evidence="2 3">
    <name type="scientific">Paraburkholderia elongata</name>
    <dbReference type="NCBI Taxonomy" id="2675747"/>
    <lineage>
        <taxon>Bacteria</taxon>
        <taxon>Pseudomonadati</taxon>
        <taxon>Pseudomonadota</taxon>
        <taxon>Betaproteobacteria</taxon>
        <taxon>Burkholderiales</taxon>
        <taxon>Burkholderiaceae</taxon>
        <taxon>Paraburkholderia</taxon>
    </lineage>
</organism>
<reference evidence="2 3" key="1">
    <citation type="submission" date="2019-11" db="EMBL/GenBank/DDBJ databases">
        <title>Metabolism of dissolved organic matter in forest soils.</title>
        <authorList>
            <person name="Cyle K.T."/>
            <person name="Wilhelm R.C."/>
            <person name="Martinez C.E."/>
        </authorList>
    </citation>
    <scope>NUCLEOTIDE SEQUENCE [LARGE SCALE GENOMIC DNA]</scope>
    <source>
        <strain evidence="2 3">5N</strain>
    </source>
</reference>
<gene>
    <name evidence="2" type="ORF">GNZ13_19590</name>
</gene>
<dbReference type="EMBL" id="WOEZ01000100">
    <property type="protein sequence ID" value="NPT56728.1"/>
    <property type="molecule type" value="Genomic_DNA"/>
</dbReference>
<keyword evidence="1" id="KW-0812">Transmembrane</keyword>